<evidence type="ECO:0000256" key="2">
    <source>
        <dbReference type="ARBA" id="ARBA00022692"/>
    </source>
</evidence>
<feature type="domain" description="Late embryogenesis abundant protein LEA-2 subgroup" evidence="7">
    <location>
        <begin position="249"/>
        <end position="348"/>
    </location>
</feature>
<gene>
    <name evidence="8" type="ORF">HHK36_003726</name>
</gene>
<feature type="compositionally biased region" description="Basic residues" evidence="5">
    <location>
        <begin position="35"/>
        <end position="46"/>
    </location>
</feature>
<keyword evidence="4 6" id="KW-0472">Membrane</keyword>
<dbReference type="InterPro" id="IPR004864">
    <property type="entry name" value="LEA_2"/>
</dbReference>
<dbReference type="OMA" id="KICHYKV"/>
<evidence type="ECO:0000256" key="3">
    <source>
        <dbReference type="ARBA" id="ARBA00022989"/>
    </source>
</evidence>
<evidence type="ECO:0000256" key="5">
    <source>
        <dbReference type="SAM" id="MobiDB-lite"/>
    </source>
</evidence>
<protein>
    <recommendedName>
        <fullName evidence="7">Late embryogenesis abundant protein LEA-2 subgroup domain-containing protein</fullName>
    </recommendedName>
</protein>
<evidence type="ECO:0000313" key="8">
    <source>
        <dbReference type="EMBL" id="KAF8411183.1"/>
    </source>
</evidence>
<dbReference type="EMBL" id="JABCRI010000002">
    <property type="protein sequence ID" value="KAF8411183.1"/>
    <property type="molecule type" value="Genomic_DNA"/>
</dbReference>
<proteinExistence type="predicted"/>
<reference evidence="8 9" key="1">
    <citation type="submission" date="2020-04" db="EMBL/GenBank/DDBJ databases">
        <title>Plant Genome Project.</title>
        <authorList>
            <person name="Zhang R.-G."/>
        </authorList>
    </citation>
    <scope>NUCLEOTIDE SEQUENCE [LARGE SCALE GENOMIC DNA]</scope>
    <source>
        <strain evidence="8">YNK0</strain>
        <tissue evidence="8">Leaf</tissue>
    </source>
</reference>
<dbReference type="GO" id="GO:0098542">
    <property type="term" value="P:defense response to other organism"/>
    <property type="evidence" value="ECO:0007669"/>
    <property type="project" value="InterPro"/>
</dbReference>
<dbReference type="PANTHER" id="PTHR31234">
    <property type="entry name" value="LATE EMBRYOGENESIS ABUNDANT (LEA) HYDROXYPROLINE-RICH GLYCOPROTEIN FAMILY"/>
    <property type="match status" value="1"/>
</dbReference>
<keyword evidence="2 6" id="KW-0812">Transmembrane</keyword>
<organism evidence="8 9">
    <name type="scientific">Tetracentron sinense</name>
    <name type="common">Spur-leaf</name>
    <dbReference type="NCBI Taxonomy" id="13715"/>
    <lineage>
        <taxon>Eukaryota</taxon>
        <taxon>Viridiplantae</taxon>
        <taxon>Streptophyta</taxon>
        <taxon>Embryophyta</taxon>
        <taxon>Tracheophyta</taxon>
        <taxon>Spermatophyta</taxon>
        <taxon>Magnoliopsida</taxon>
        <taxon>Trochodendrales</taxon>
        <taxon>Trochodendraceae</taxon>
        <taxon>Tetracentron</taxon>
    </lineage>
</organism>
<dbReference type="GO" id="GO:0005886">
    <property type="term" value="C:plasma membrane"/>
    <property type="evidence" value="ECO:0007669"/>
    <property type="project" value="TreeGrafter"/>
</dbReference>
<keyword evidence="3 6" id="KW-1133">Transmembrane helix</keyword>
<dbReference type="InterPro" id="IPR044839">
    <property type="entry name" value="NDR1-like"/>
</dbReference>
<comment type="subcellular location">
    <subcellularLocation>
        <location evidence="1">Membrane</location>
        <topology evidence="1">Single-pass membrane protein</topology>
    </subcellularLocation>
</comment>
<feature type="transmembrane region" description="Helical" evidence="6">
    <location>
        <begin position="192"/>
        <end position="214"/>
    </location>
</feature>
<dbReference type="PANTHER" id="PTHR31234:SF72">
    <property type="entry name" value="NDR1_HIN1-LIKE PROTEIN 6"/>
    <property type="match status" value="1"/>
</dbReference>
<evidence type="ECO:0000256" key="6">
    <source>
        <dbReference type="SAM" id="Phobius"/>
    </source>
</evidence>
<evidence type="ECO:0000259" key="7">
    <source>
        <dbReference type="Pfam" id="PF03168"/>
    </source>
</evidence>
<evidence type="ECO:0000256" key="4">
    <source>
        <dbReference type="ARBA" id="ARBA00023136"/>
    </source>
</evidence>
<dbReference type="AlphaFoldDB" id="A0A835DPA8"/>
<comment type="caution">
    <text evidence="8">The sequence shown here is derived from an EMBL/GenBank/DDBJ whole genome shotgun (WGS) entry which is preliminary data.</text>
</comment>
<evidence type="ECO:0000313" key="9">
    <source>
        <dbReference type="Proteomes" id="UP000655225"/>
    </source>
</evidence>
<feature type="region of interest" description="Disordered" evidence="5">
    <location>
        <begin position="27"/>
        <end position="55"/>
    </location>
</feature>
<dbReference type="OrthoDB" id="778052at2759"/>
<name>A0A835DPA8_TETSI</name>
<dbReference type="Pfam" id="PF03168">
    <property type="entry name" value="LEA_2"/>
    <property type="match status" value="1"/>
</dbReference>
<accession>A0A835DPA8</accession>
<evidence type="ECO:0000256" key="1">
    <source>
        <dbReference type="ARBA" id="ARBA00004167"/>
    </source>
</evidence>
<dbReference type="Proteomes" id="UP000655225">
    <property type="component" value="Unassembled WGS sequence"/>
</dbReference>
<sequence>MNTLVRSTTLAFSRRSSYYQVLDQSSSKKWGDHGRSRRTSSKRKKESPHMATSFSYRRDRAKKRQIFLQSYKLASVDSRAQSTSRKLKKMIMNLKSVVVSIVAFTRIASLRSCNTPAAICTSTPRPGVYPMDIESSHMNSAPPYPPKYVALAEINGDPAGLRPPPYRRTIPRYHSTDHKSGGSRCLKFICCFYLILFVSILILAGLVFYAYTFYQPKIPSYKVDRLDIGAFDIQVDFSLYTEFVVTVIAENPNEKIGITYGKDSAVVVVYSDSTLCSGKLPAFHQGYRNTTVMKVVLKGKSEFGSGLQEALMDNRHTGRIPLTIRVTVPVSLMVSEFRMKQFVVQVNCSLVVDSLSPKKKVGILSSKYDVKVDF</sequence>
<keyword evidence="9" id="KW-1185">Reference proteome</keyword>